<gene>
    <name evidence="5" type="ORF">EYH45_05810</name>
</gene>
<dbReference type="Gene3D" id="3.40.50.10310">
    <property type="entry name" value="Creatininase"/>
    <property type="match status" value="1"/>
</dbReference>
<dbReference type="PANTHER" id="PTHR35005:SF1">
    <property type="entry name" value="2-AMINO-5-FORMYLAMINO-6-RIBOSYLAMINOPYRIMIDIN-4(3H)-ONE 5'-MONOPHOSPHATE DEFORMYLASE"/>
    <property type="match status" value="1"/>
</dbReference>
<keyword evidence="3" id="KW-0378">Hydrolase</keyword>
<evidence type="ECO:0000256" key="1">
    <source>
        <dbReference type="ARBA" id="ARBA00001947"/>
    </source>
</evidence>
<evidence type="ECO:0000313" key="5">
    <source>
        <dbReference type="EMBL" id="HIQ30063.1"/>
    </source>
</evidence>
<dbReference type="GO" id="GO:0046872">
    <property type="term" value="F:metal ion binding"/>
    <property type="evidence" value="ECO:0007669"/>
    <property type="project" value="UniProtKB-KW"/>
</dbReference>
<keyword evidence="2" id="KW-0479">Metal-binding</keyword>
<reference evidence="5" key="1">
    <citation type="journal article" date="2020" name="ISME J.">
        <title>Gammaproteobacteria mediating utilization of methyl-, sulfur- and petroleum organic compounds in deep ocean hydrothermal plumes.</title>
        <authorList>
            <person name="Zhou Z."/>
            <person name="Liu Y."/>
            <person name="Pan J."/>
            <person name="Cron B.R."/>
            <person name="Toner B.M."/>
            <person name="Anantharaman K."/>
            <person name="Breier J.A."/>
            <person name="Dick G.J."/>
            <person name="Li M."/>
        </authorList>
    </citation>
    <scope>NUCLEOTIDE SEQUENCE</scope>
    <source>
        <strain evidence="5">SZUA-1515</strain>
    </source>
</reference>
<dbReference type="EMBL" id="DQVM01000112">
    <property type="protein sequence ID" value="HIQ30063.1"/>
    <property type="molecule type" value="Genomic_DNA"/>
</dbReference>
<dbReference type="GO" id="GO:0009231">
    <property type="term" value="P:riboflavin biosynthetic process"/>
    <property type="evidence" value="ECO:0007669"/>
    <property type="project" value="TreeGrafter"/>
</dbReference>
<keyword evidence="4" id="KW-0862">Zinc</keyword>
<evidence type="ECO:0000256" key="4">
    <source>
        <dbReference type="ARBA" id="ARBA00022833"/>
    </source>
</evidence>
<dbReference type="SUPFAM" id="SSF102215">
    <property type="entry name" value="Creatininase"/>
    <property type="match status" value="1"/>
</dbReference>
<dbReference type="GO" id="GO:0016811">
    <property type="term" value="F:hydrolase activity, acting on carbon-nitrogen (but not peptide) bonds, in linear amides"/>
    <property type="evidence" value="ECO:0007669"/>
    <property type="project" value="TreeGrafter"/>
</dbReference>
<proteinExistence type="predicted"/>
<evidence type="ECO:0000313" key="6">
    <source>
        <dbReference type="Proteomes" id="UP000608579"/>
    </source>
</evidence>
<dbReference type="PANTHER" id="PTHR35005">
    <property type="entry name" value="3-DEHYDRO-SCYLLO-INOSOSE HYDROLASE"/>
    <property type="match status" value="1"/>
</dbReference>
<dbReference type="AlphaFoldDB" id="A0A833A4T9"/>
<dbReference type="InterPro" id="IPR024087">
    <property type="entry name" value="Creatininase-like_sf"/>
</dbReference>
<evidence type="ECO:0000256" key="2">
    <source>
        <dbReference type="ARBA" id="ARBA00022723"/>
    </source>
</evidence>
<name>A0A833A4T9_CALS0</name>
<comment type="cofactor">
    <cofactor evidence="1">
        <name>Zn(2+)</name>
        <dbReference type="ChEBI" id="CHEBI:29105"/>
    </cofactor>
</comment>
<accession>A0A833A4T9</accession>
<organism evidence="5 6">
    <name type="scientific">Caldiarchaeum subterraneum</name>
    <dbReference type="NCBI Taxonomy" id="311458"/>
    <lineage>
        <taxon>Archaea</taxon>
        <taxon>Nitrososphaerota</taxon>
        <taxon>Candidatus Caldarchaeales</taxon>
        <taxon>Candidatus Caldarchaeaceae</taxon>
        <taxon>Candidatus Caldarchaeum</taxon>
    </lineage>
</organism>
<dbReference type="Pfam" id="PF02633">
    <property type="entry name" value="Creatininase"/>
    <property type="match status" value="1"/>
</dbReference>
<dbReference type="InterPro" id="IPR003785">
    <property type="entry name" value="Creatininase/forma_Hydrolase"/>
</dbReference>
<dbReference type="Proteomes" id="UP000608579">
    <property type="component" value="Unassembled WGS sequence"/>
</dbReference>
<sequence>MKRMETLTWLEVKQYVEKKPAIILPVGSIEQHGPILPIETDLRIAEETAKRVAEKLDLLIAPPITYASSLEHSRFPGTITVNPKTLIDTVTEIGKSLKNSGFTHLFIINGHAGNSGALDTAARILKKEENLETYVFNLQEMLAGIAKDMNILGNLREHAGVVEVSIMKFLKETKEETQPVETKLKKIPKSYNMPGVTYGWMVDEYSEAGVVVGELSKASEETGRLLLDKVTAIICDIILDVARVGNSST</sequence>
<protein>
    <submittedName>
        <fullName evidence="5">Creatininase family protein</fullName>
    </submittedName>
</protein>
<evidence type="ECO:0000256" key="3">
    <source>
        <dbReference type="ARBA" id="ARBA00022801"/>
    </source>
</evidence>
<comment type="caution">
    <text evidence="5">The sequence shown here is derived from an EMBL/GenBank/DDBJ whole genome shotgun (WGS) entry which is preliminary data.</text>
</comment>